<dbReference type="STRING" id="765913.ThidrDRAFT_1964"/>
<dbReference type="OrthoDB" id="6987066at2"/>
<name>G2E101_9GAMM</name>
<accession>G2E101</accession>
<keyword evidence="3" id="KW-1185">Reference proteome</keyword>
<dbReference type="SUPFAM" id="SSF52096">
    <property type="entry name" value="ClpP/crotonase"/>
    <property type="match status" value="1"/>
</dbReference>
<feature type="chain" id="PRO_5003428868" evidence="1">
    <location>
        <begin position="22"/>
        <end position="290"/>
    </location>
</feature>
<dbReference type="EMBL" id="AFWT01000012">
    <property type="protein sequence ID" value="EGV31342.1"/>
    <property type="molecule type" value="Genomic_DNA"/>
</dbReference>
<protein>
    <submittedName>
        <fullName evidence="2">Periplasmic protein-like protein</fullName>
    </submittedName>
</protein>
<dbReference type="PROSITE" id="PS51257">
    <property type="entry name" value="PROKAR_LIPOPROTEIN"/>
    <property type="match status" value="1"/>
</dbReference>
<dbReference type="Proteomes" id="UP000004200">
    <property type="component" value="Unassembled WGS sequence"/>
</dbReference>
<dbReference type="Gene3D" id="3.90.226.10">
    <property type="entry name" value="2-enoyl-CoA Hydratase, Chain A, domain 1"/>
    <property type="match status" value="1"/>
</dbReference>
<evidence type="ECO:0000313" key="3">
    <source>
        <dbReference type="Proteomes" id="UP000004200"/>
    </source>
</evidence>
<dbReference type="InterPro" id="IPR029045">
    <property type="entry name" value="ClpP/crotonase-like_dom_sf"/>
</dbReference>
<proteinExistence type="predicted"/>
<evidence type="ECO:0000313" key="2">
    <source>
        <dbReference type="EMBL" id="EGV31342.1"/>
    </source>
</evidence>
<comment type="caution">
    <text evidence="2">The sequence shown here is derived from an EMBL/GenBank/DDBJ whole genome shotgun (WGS) entry which is preliminary data.</text>
</comment>
<dbReference type="AlphaFoldDB" id="G2E101"/>
<dbReference type="eggNOG" id="COG3904">
    <property type="taxonomic scope" value="Bacteria"/>
</dbReference>
<reference evidence="2 3" key="1">
    <citation type="submission" date="2011-06" db="EMBL/GenBank/DDBJ databases">
        <title>The draft genome of Thiorhodococcus drewsii AZ1.</title>
        <authorList>
            <consortium name="US DOE Joint Genome Institute (JGI-PGF)"/>
            <person name="Lucas S."/>
            <person name="Han J."/>
            <person name="Lapidus A."/>
            <person name="Cheng J.-F."/>
            <person name="Goodwin L."/>
            <person name="Pitluck S."/>
            <person name="Peters L."/>
            <person name="Land M.L."/>
            <person name="Hauser L."/>
            <person name="Vogl K."/>
            <person name="Liu Z."/>
            <person name="Imhoff J."/>
            <person name="Thiel V."/>
            <person name="Frigaard N.-U."/>
            <person name="Bryant D.A."/>
            <person name="Woyke T.J."/>
        </authorList>
    </citation>
    <scope>NUCLEOTIDE SEQUENCE [LARGE SCALE GENOMIC DNA]</scope>
    <source>
        <strain evidence="2 3">AZ1</strain>
    </source>
</reference>
<sequence>MPRRVVTAALGALLCALVGCAMVGAPIGDSSQVGGSALEGMSRENLISAVAACHLLRVGQTNEVAATDAAVLVAVDRYRIPIDVVVERANALLLEYQSRAPELIAIANDACQQLSEVTGVVSGLVRFEPDGELRTSWLRVDDAEILPGFAKRTIVELRRRRAIGLVINSPGGSVYEARTLGRYLRANGLRTAVDRICVSACVDVLAGGVERYVTQNAKLGIHQSKVPSRYSSHEGGQRYVADSFLYLREMGIDPDVAIAAASVPNDKILIIPLSDALATGLVTGVVEGFD</sequence>
<dbReference type="PATRIC" id="fig|765913.3.peg.1996"/>
<keyword evidence="1" id="KW-0732">Signal</keyword>
<gene>
    <name evidence="2" type="ORF">ThidrDRAFT_1964</name>
</gene>
<evidence type="ECO:0000256" key="1">
    <source>
        <dbReference type="SAM" id="SignalP"/>
    </source>
</evidence>
<organism evidence="2 3">
    <name type="scientific">Thiorhodococcus drewsii AZ1</name>
    <dbReference type="NCBI Taxonomy" id="765913"/>
    <lineage>
        <taxon>Bacteria</taxon>
        <taxon>Pseudomonadati</taxon>
        <taxon>Pseudomonadota</taxon>
        <taxon>Gammaproteobacteria</taxon>
        <taxon>Chromatiales</taxon>
        <taxon>Chromatiaceae</taxon>
        <taxon>Thiorhodococcus</taxon>
    </lineage>
</organism>
<feature type="signal peptide" evidence="1">
    <location>
        <begin position="1"/>
        <end position="21"/>
    </location>
</feature>
<dbReference type="RefSeq" id="WP_007040678.1">
    <property type="nucleotide sequence ID" value="NZ_AFWT01000012.1"/>
</dbReference>